<evidence type="ECO:0000256" key="1">
    <source>
        <dbReference type="SAM" id="MobiDB-lite"/>
    </source>
</evidence>
<dbReference type="Gene3D" id="3.40.960.10">
    <property type="entry name" value="VSR Endonuclease"/>
    <property type="match status" value="1"/>
</dbReference>
<feature type="region of interest" description="Disordered" evidence="1">
    <location>
        <begin position="1"/>
        <end position="20"/>
    </location>
</feature>
<proteinExistence type="predicted"/>
<feature type="domain" description="Treble clef zinc finger" evidence="2">
    <location>
        <begin position="23"/>
        <end position="76"/>
    </location>
</feature>
<dbReference type="InterPro" id="IPR025487">
    <property type="entry name" value="DUF4379"/>
</dbReference>
<dbReference type="EMBL" id="JAOJ01000002">
    <property type="protein sequence ID" value="EUA70851.1"/>
    <property type="molecule type" value="Genomic_DNA"/>
</dbReference>
<feature type="domain" description="Treble clef zinc finger" evidence="2">
    <location>
        <begin position="92"/>
        <end position="145"/>
    </location>
</feature>
<dbReference type="PANTHER" id="PTHR37317:SF1">
    <property type="entry name" value="ZINC-RIBBON DOMAIN-CONTAINING PROTEIN-RELATED"/>
    <property type="match status" value="1"/>
</dbReference>
<comment type="caution">
    <text evidence="3">The sequence shown here is derived from an EMBL/GenBank/DDBJ whole genome shotgun (WGS) entry which is preliminary data.</text>
</comment>
<name>X8DS60_9MYCO</name>
<dbReference type="PANTHER" id="PTHR37317">
    <property type="entry name" value="BLR8090 PROTEIN"/>
    <property type="match status" value="1"/>
</dbReference>
<evidence type="ECO:0000259" key="2">
    <source>
        <dbReference type="Pfam" id="PF14311"/>
    </source>
</evidence>
<organism evidence="3 4">
    <name type="scientific">Mycobacteroides abscessus subsp. bolletii 1513</name>
    <dbReference type="NCBI Taxonomy" id="1299321"/>
    <lineage>
        <taxon>Bacteria</taxon>
        <taxon>Bacillati</taxon>
        <taxon>Actinomycetota</taxon>
        <taxon>Actinomycetes</taxon>
        <taxon>Mycobacteriales</taxon>
        <taxon>Mycobacteriaceae</taxon>
        <taxon>Mycobacteroides</taxon>
        <taxon>Mycobacteroides abscessus</taxon>
    </lineage>
</organism>
<dbReference type="Proteomes" id="UP000023351">
    <property type="component" value="Unassembled WGS sequence"/>
</dbReference>
<dbReference type="SUPFAM" id="SSF52980">
    <property type="entry name" value="Restriction endonuclease-like"/>
    <property type="match status" value="1"/>
</dbReference>
<accession>X8DS60</accession>
<dbReference type="InterPro" id="IPR011335">
    <property type="entry name" value="Restrct_endonuc-II-like"/>
</dbReference>
<evidence type="ECO:0000313" key="3">
    <source>
        <dbReference type="EMBL" id="EUA70851.1"/>
    </source>
</evidence>
<feature type="domain" description="Treble clef zinc finger" evidence="2">
    <location>
        <begin position="230"/>
        <end position="282"/>
    </location>
</feature>
<dbReference type="CDD" id="cd22328">
    <property type="entry name" value="Hef-like"/>
    <property type="match status" value="1"/>
</dbReference>
<evidence type="ECO:0000313" key="4">
    <source>
        <dbReference type="Proteomes" id="UP000023351"/>
    </source>
</evidence>
<reference evidence="3 4" key="1">
    <citation type="submission" date="2013-12" db="EMBL/GenBank/DDBJ databases">
        <authorList>
            <person name="Zelazny A."/>
            <person name="Olivier K."/>
            <person name="Holland S."/>
            <person name="Lenaerts A."/>
            <person name="Ordway D."/>
            <person name="DeGroote M.A."/>
            <person name="Parker T."/>
            <person name="Sizemore C."/>
            <person name="Tallon L.J."/>
            <person name="Sadzewicz L.K."/>
            <person name="Sengamalay N."/>
            <person name="Fraser C.M."/>
            <person name="Hine E."/>
            <person name="Shefchek K.A."/>
            <person name="Das S.P."/>
            <person name="Tettelin H."/>
        </authorList>
    </citation>
    <scope>NUCLEOTIDE SEQUENCE [LARGE SCALE GENOMIC DNA]</scope>
    <source>
        <strain evidence="3 4">1513</strain>
    </source>
</reference>
<feature type="domain" description="Treble clef zinc finger" evidence="2">
    <location>
        <begin position="369"/>
        <end position="422"/>
    </location>
</feature>
<gene>
    <name evidence="3" type="ORF">I540_3236</name>
</gene>
<dbReference type="Pfam" id="PF14311">
    <property type="entry name" value="DUF4379"/>
    <property type="match status" value="6"/>
</dbReference>
<dbReference type="PATRIC" id="fig|1299321.3.peg.3109"/>
<sequence length="710" mass="78305">MRTASAVRRPRPDRRLSATHPHLVAEWHPENDLTPEDVSRGSDYRAKWRCALGHEWVQKVTVRAVGGNGCAFCAGRKVLAGFNDLATLHPDLAIEWHPDNEMGPGEIYAGSKQRARWICAKGHQWSTPVNLRTERGYGCRICAGKQVQQGFNDLASKRPDLAVLWHPDFNGNVRPSEVSARSNQHYWFRCVQGHSMLRTPSQMTSSTCGICNGKHVVAGINDLASCHPDIAAEWHWSNGIDASMISWCSARRGTWQCKLGHRWETSVNSRVDAYSGCPTCAGQRAVTGVNDLVTMRPDLATEWHPDNDLSPHEVAYASSYRAMWRCAAHGHTWAVTVAGRTSRGDGCSVCAGRTVLPGFNDLASQYPSIATEWHPDNDCGPHEVTSGCGYRAKWLCRKKHVWKARVSARTRSGDGTNCPTCHAGILVSRGEKAITELIRDLLGAHTQILTSTRTVPGTSEVDIVVPERRLAIEFNGLYWHTERTGRGKDYHLGKTRACAAAGLRLIHVWEDDWRLRRAGVERLIRDVLGVFDGPAVADCELADADFNGVAVLFAENCHARSLGRASFFDALIHGDTAVAAVSSRLRNGRLDVMQFASAGVLGASEALAQPLARRARQLGAERVRWVVDNATDDGAGPSAAGFTSVGELDPEFRYVRGGERVSRSSFRPGRFRADPDLVFKAGMTEERLAGLNDLDRIWDAGRTVWELRTR</sequence>
<protein>
    <recommendedName>
        <fullName evidence="2">Treble clef zinc finger domain-containing protein</fullName>
    </recommendedName>
</protein>
<dbReference type="AlphaFoldDB" id="X8DS60"/>
<feature type="domain" description="Treble clef zinc finger" evidence="2">
    <location>
        <begin position="299"/>
        <end position="353"/>
    </location>
</feature>
<feature type="domain" description="Treble clef zinc finger" evidence="2">
    <location>
        <begin position="161"/>
        <end position="214"/>
    </location>
</feature>